<evidence type="ECO:0000256" key="2">
    <source>
        <dbReference type="ARBA" id="ARBA00022741"/>
    </source>
</evidence>
<sequence>MRLQIENLSFSYGSIDAVEDICLKVKKGEFIGLIGPNGSGKSTVLKNLYRALKPDKGSVMLDNENLFAMSHKEAALKLGVVGQENEVPFEFKVEEIVAMGRSPHKKLFDIDTAEDKRIVHHALEHLGMENMAKRSYQNLSGGEKQRVIIARVIAQETDFLILDEPTNHLDISYQLQIFDFVKRLGVTVLSAIHDLNMAALYCDRIYVLKNGKIVLSGTPEEVLTPENIYSVYGVRCDVTIHPITGKVAITFLPAGMGI</sequence>
<reference evidence="5 6" key="1">
    <citation type="submission" date="2018-11" db="EMBL/GenBank/DDBJ databases">
        <title>Genomic Encyclopedia of Type Strains, Phase IV (KMG-IV): sequencing the most valuable type-strain genomes for metagenomic binning, comparative biology and taxonomic classification.</title>
        <authorList>
            <person name="Goeker M."/>
        </authorList>
    </citation>
    <scope>NUCLEOTIDE SEQUENCE [LARGE SCALE GENOMIC DNA]</scope>
    <source>
        <strain evidence="5 6">DSM 26537</strain>
    </source>
</reference>
<dbReference type="FunFam" id="3.40.50.300:FF:000134">
    <property type="entry name" value="Iron-enterobactin ABC transporter ATP-binding protein"/>
    <property type="match status" value="1"/>
</dbReference>
<dbReference type="Gene3D" id="3.40.50.300">
    <property type="entry name" value="P-loop containing nucleotide triphosphate hydrolases"/>
    <property type="match status" value="1"/>
</dbReference>
<dbReference type="InterPro" id="IPR027417">
    <property type="entry name" value="P-loop_NTPase"/>
</dbReference>
<dbReference type="OrthoDB" id="9799337at2"/>
<dbReference type="GO" id="GO:0016887">
    <property type="term" value="F:ATP hydrolysis activity"/>
    <property type="evidence" value="ECO:0007669"/>
    <property type="project" value="InterPro"/>
</dbReference>
<organism evidence="5 6">
    <name type="scientific">Mobilisporobacter senegalensis</name>
    <dbReference type="NCBI Taxonomy" id="1329262"/>
    <lineage>
        <taxon>Bacteria</taxon>
        <taxon>Bacillati</taxon>
        <taxon>Bacillota</taxon>
        <taxon>Clostridia</taxon>
        <taxon>Lachnospirales</taxon>
        <taxon>Lachnospiraceae</taxon>
        <taxon>Mobilisporobacter</taxon>
    </lineage>
</organism>
<evidence type="ECO:0000256" key="3">
    <source>
        <dbReference type="ARBA" id="ARBA00022840"/>
    </source>
</evidence>
<dbReference type="PANTHER" id="PTHR42794">
    <property type="entry name" value="HEMIN IMPORT ATP-BINDING PROTEIN HMUV"/>
    <property type="match status" value="1"/>
</dbReference>
<dbReference type="InterPro" id="IPR017871">
    <property type="entry name" value="ABC_transporter-like_CS"/>
</dbReference>
<dbReference type="AlphaFoldDB" id="A0A3N1XGR2"/>
<evidence type="ECO:0000256" key="1">
    <source>
        <dbReference type="ARBA" id="ARBA00022448"/>
    </source>
</evidence>
<dbReference type="RefSeq" id="WP_123610442.1">
    <property type="nucleotide sequence ID" value="NZ_RJVG01000011.1"/>
</dbReference>
<name>A0A3N1XGR2_9FIRM</name>
<gene>
    <name evidence="5" type="ORF">EDD66_11163</name>
</gene>
<dbReference type="InterPro" id="IPR003593">
    <property type="entry name" value="AAA+_ATPase"/>
</dbReference>
<dbReference type="Proteomes" id="UP000273083">
    <property type="component" value="Unassembled WGS sequence"/>
</dbReference>
<dbReference type="PROSITE" id="PS00211">
    <property type="entry name" value="ABC_TRANSPORTER_1"/>
    <property type="match status" value="1"/>
</dbReference>
<accession>A0A3N1XGR2</accession>
<dbReference type="CDD" id="cd03214">
    <property type="entry name" value="ABC_Iron-Siderophores_B12_Hemin"/>
    <property type="match status" value="1"/>
</dbReference>
<feature type="domain" description="ABC transporter" evidence="4">
    <location>
        <begin position="3"/>
        <end position="235"/>
    </location>
</feature>
<keyword evidence="2" id="KW-0547">Nucleotide-binding</keyword>
<dbReference type="PROSITE" id="PS50893">
    <property type="entry name" value="ABC_TRANSPORTER_2"/>
    <property type="match status" value="1"/>
</dbReference>
<keyword evidence="1" id="KW-0813">Transport</keyword>
<proteinExistence type="predicted"/>
<dbReference type="InterPro" id="IPR003439">
    <property type="entry name" value="ABC_transporter-like_ATP-bd"/>
</dbReference>
<keyword evidence="6" id="KW-1185">Reference proteome</keyword>
<comment type="caution">
    <text evidence="5">The sequence shown here is derived from an EMBL/GenBank/DDBJ whole genome shotgun (WGS) entry which is preliminary data.</text>
</comment>
<protein>
    <submittedName>
        <fullName evidence="5">Iron complex transport system ATP-binding protein</fullName>
    </submittedName>
</protein>
<dbReference type="EMBL" id="RJVG01000011">
    <property type="protein sequence ID" value="ROR25301.1"/>
    <property type="molecule type" value="Genomic_DNA"/>
</dbReference>
<dbReference type="SUPFAM" id="SSF52540">
    <property type="entry name" value="P-loop containing nucleoside triphosphate hydrolases"/>
    <property type="match status" value="1"/>
</dbReference>
<dbReference type="Pfam" id="PF00005">
    <property type="entry name" value="ABC_tran"/>
    <property type="match status" value="1"/>
</dbReference>
<keyword evidence="3 5" id="KW-0067">ATP-binding</keyword>
<evidence type="ECO:0000313" key="5">
    <source>
        <dbReference type="EMBL" id="ROR25301.1"/>
    </source>
</evidence>
<evidence type="ECO:0000313" key="6">
    <source>
        <dbReference type="Proteomes" id="UP000273083"/>
    </source>
</evidence>
<evidence type="ECO:0000259" key="4">
    <source>
        <dbReference type="PROSITE" id="PS50893"/>
    </source>
</evidence>
<dbReference type="GO" id="GO:0005524">
    <property type="term" value="F:ATP binding"/>
    <property type="evidence" value="ECO:0007669"/>
    <property type="project" value="UniProtKB-KW"/>
</dbReference>
<dbReference type="SMART" id="SM00382">
    <property type="entry name" value="AAA"/>
    <property type="match status" value="1"/>
</dbReference>
<dbReference type="PANTHER" id="PTHR42794:SF2">
    <property type="entry name" value="ABC TRANSPORTER ATP-BINDING PROTEIN"/>
    <property type="match status" value="1"/>
</dbReference>